<protein>
    <submittedName>
        <fullName evidence="1">Putative secreted protein</fullName>
    </submittedName>
</protein>
<proteinExistence type="predicted"/>
<reference evidence="1" key="1">
    <citation type="submission" date="2018-01" db="EMBL/GenBank/DDBJ databases">
        <title>An insight into the sialome of Amazonian anophelines.</title>
        <authorList>
            <person name="Ribeiro J.M."/>
            <person name="Scarpassa V."/>
            <person name="Calvo E."/>
        </authorList>
    </citation>
    <scope>NUCLEOTIDE SEQUENCE</scope>
</reference>
<dbReference type="EMBL" id="GGFL01013122">
    <property type="protein sequence ID" value="MBW77300.1"/>
    <property type="molecule type" value="Transcribed_RNA"/>
</dbReference>
<sequence>MTMVVVMVADTLWLPEPTVAWLEMGVEVKRIRRMKVATIRIVMIERIKMGFHTSSPVTATTVAATAAAVDRNVVEKRTAADATTIAQHTKVRSSLQAK</sequence>
<name>A0A2M4DIA6_ANODA</name>
<organism evidence="1">
    <name type="scientific">Anopheles darlingi</name>
    <name type="common">Mosquito</name>
    <dbReference type="NCBI Taxonomy" id="43151"/>
    <lineage>
        <taxon>Eukaryota</taxon>
        <taxon>Metazoa</taxon>
        <taxon>Ecdysozoa</taxon>
        <taxon>Arthropoda</taxon>
        <taxon>Hexapoda</taxon>
        <taxon>Insecta</taxon>
        <taxon>Pterygota</taxon>
        <taxon>Neoptera</taxon>
        <taxon>Endopterygota</taxon>
        <taxon>Diptera</taxon>
        <taxon>Nematocera</taxon>
        <taxon>Culicoidea</taxon>
        <taxon>Culicidae</taxon>
        <taxon>Anophelinae</taxon>
        <taxon>Anopheles</taxon>
    </lineage>
</organism>
<evidence type="ECO:0000313" key="1">
    <source>
        <dbReference type="EMBL" id="MBW77300.1"/>
    </source>
</evidence>
<accession>A0A2M4DIA6</accession>
<dbReference type="AlphaFoldDB" id="A0A2M4DIA6"/>